<name>A0A6J4HZ78_9PROT</name>
<dbReference type="AlphaFoldDB" id="A0A6J4HZ78"/>
<dbReference type="InterPro" id="IPR041067">
    <property type="entry name" value="VCPO_N"/>
</dbReference>
<evidence type="ECO:0000259" key="2">
    <source>
        <dbReference type="Pfam" id="PF17897"/>
    </source>
</evidence>
<dbReference type="InterPro" id="IPR052559">
    <property type="entry name" value="V-haloperoxidase"/>
</dbReference>
<reference evidence="3" key="1">
    <citation type="submission" date="2020-02" db="EMBL/GenBank/DDBJ databases">
        <authorList>
            <person name="Meier V. D."/>
        </authorList>
    </citation>
    <scope>NUCLEOTIDE SEQUENCE</scope>
    <source>
        <strain evidence="3">AVDCRST_MAG08</strain>
    </source>
</reference>
<keyword evidence="3" id="KW-0560">Oxidoreductase</keyword>
<dbReference type="EMBL" id="CADCTG010000131">
    <property type="protein sequence ID" value="CAA9238269.1"/>
    <property type="molecule type" value="Genomic_DNA"/>
</dbReference>
<dbReference type="EC" id="1.11.1.10" evidence="3"/>
<protein>
    <submittedName>
        <fullName evidence="3">Chloride peroxidase( )</fullName>
        <ecNumber evidence="3">1.11.1.10</ecNumber>
    </submittedName>
</protein>
<dbReference type="Pfam" id="PF17897">
    <property type="entry name" value="VCPO_N"/>
    <property type="match status" value="1"/>
</dbReference>
<feature type="region of interest" description="Disordered" evidence="1">
    <location>
        <begin position="312"/>
        <end position="345"/>
    </location>
</feature>
<feature type="domain" description="Vanadium chloroperoxidase N-terminal" evidence="2">
    <location>
        <begin position="6"/>
        <end position="136"/>
    </location>
</feature>
<evidence type="ECO:0000313" key="3">
    <source>
        <dbReference type="EMBL" id="CAA9238269.1"/>
    </source>
</evidence>
<evidence type="ECO:0000256" key="1">
    <source>
        <dbReference type="SAM" id="MobiDB-lite"/>
    </source>
</evidence>
<dbReference type="SUPFAM" id="SSF48317">
    <property type="entry name" value="Acid phosphatase/Vanadium-dependent haloperoxidase"/>
    <property type="match status" value="1"/>
</dbReference>
<dbReference type="CDD" id="cd03398">
    <property type="entry name" value="PAP2_haloperoxidase"/>
    <property type="match status" value="1"/>
</dbReference>
<proteinExistence type="predicted"/>
<gene>
    <name evidence="3" type="ORF">AVDCRST_MAG08-1472</name>
</gene>
<dbReference type="InterPro" id="IPR016119">
    <property type="entry name" value="Br/Cl_peroxidase_C"/>
</dbReference>
<sequence length="454" mass="49405">MQSAALFWNDVALEANKEDHTNTPREAGGPTYSARALALVHAAMADAFANAHRADGGAPPFPPAFTSAIPPGPALPAAALGGAAHAVLSFIHKRQQPFFDASRTAFVQQLAGANQQAVQGGLAFGQAVAQTILDRAADDGSEDPTNSNERSGYVPGGLNGMHAPDPLNPDQGFFGWRYGNVTPLVLKRRDALAALPPPPPQTHEKRYLKDYVEVYRVGRKPEAGSRPTDEQVRIGIFWAYDGVNKIGTPPRLYNQILREVGKADRLDEAEWVAMLAQANIAMSDAGIVAWQAKYLYNVWRPIVGVRQHVEISGRSDEQQDPNWEPLGAPASNGSNNGKDFTPPFPAYPSGHATFGAACFTALKRFRQQRNRHADPDRIDIKFVSDELNGVTTDADGVTKRPRVEQHFRSIDAMIEANLVSRVLLGVHWRFDGDGGKESGVKVGQQVADNIYRKH</sequence>
<dbReference type="Gene3D" id="1.20.144.10">
    <property type="entry name" value="Phosphatidic acid phosphatase type 2/haloperoxidase"/>
    <property type="match status" value="1"/>
</dbReference>
<accession>A0A6J4HZ78</accession>
<dbReference type="PANTHER" id="PTHR34599:SF1">
    <property type="entry name" value="PHOSPHATIDIC ACID PHOSPHATASE TYPE 2_HALOPEROXIDASE DOMAIN-CONTAINING PROTEIN"/>
    <property type="match status" value="1"/>
</dbReference>
<organism evidence="3">
    <name type="scientific">uncultured Acetobacteraceae bacterium</name>
    <dbReference type="NCBI Taxonomy" id="169975"/>
    <lineage>
        <taxon>Bacteria</taxon>
        <taxon>Pseudomonadati</taxon>
        <taxon>Pseudomonadota</taxon>
        <taxon>Alphaproteobacteria</taxon>
        <taxon>Acetobacterales</taxon>
        <taxon>Acetobacteraceae</taxon>
        <taxon>environmental samples</taxon>
    </lineage>
</organism>
<dbReference type="Gene3D" id="1.10.606.10">
    <property type="entry name" value="Vanadium-containing Chloroperoxidase, domain 2"/>
    <property type="match status" value="1"/>
</dbReference>
<dbReference type="PANTHER" id="PTHR34599">
    <property type="entry name" value="PEROXIDASE-RELATED"/>
    <property type="match status" value="1"/>
</dbReference>
<dbReference type="InterPro" id="IPR036938">
    <property type="entry name" value="PAP2/HPO_sf"/>
</dbReference>
<dbReference type="GO" id="GO:0016691">
    <property type="term" value="F:chloride peroxidase activity"/>
    <property type="evidence" value="ECO:0007669"/>
    <property type="project" value="UniProtKB-EC"/>
</dbReference>
<keyword evidence="3" id="KW-0575">Peroxidase</keyword>